<feature type="repeat" description="TPR" evidence="8">
    <location>
        <begin position="363"/>
        <end position="396"/>
    </location>
</feature>
<dbReference type="InterPro" id="IPR002110">
    <property type="entry name" value="Ankyrin_rpt"/>
</dbReference>
<protein>
    <recommendedName>
        <fullName evidence="6">Protein fem-1 homolog B</fullName>
    </recommendedName>
</protein>
<evidence type="ECO:0000256" key="3">
    <source>
        <dbReference type="ARBA" id="ARBA00022786"/>
    </source>
</evidence>
<name>A0A6P8HYD6_ACTTE</name>
<accession>A0A6P8HYD6</accession>
<feature type="region of interest" description="Disordered" evidence="9">
    <location>
        <begin position="444"/>
        <end position="466"/>
    </location>
</feature>
<dbReference type="InterPro" id="IPR036770">
    <property type="entry name" value="Ankyrin_rpt-contain_sf"/>
</dbReference>
<dbReference type="PANTHER" id="PTHR24173">
    <property type="entry name" value="ANKYRIN REPEAT CONTAINING"/>
    <property type="match status" value="1"/>
</dbReference>
<dbReference type="GeneID" id="116294218"/>
<proteinExistence type="inferred from homology"/>
<evidence type="ECO:0000313" key="11">
    <source>
        <dbReference type="RefSeq" id="XP_031557632.1"/>
    </source>
</evidence>
<comment type="pathway">
    <text evidence="1">Protein modification; protein ubiquitination.</text>
</comment>
<dbReference type="PROSITE" id="PS50297">
    <property type="entry name" value="ANK_REP_REGION"/>
    <property type="match status" value="4"/>
</dbReference>
<reference evidence="11" key="1">
    <citation type="submission" date="2025-08" db="UniProtKB">
        <authorList>
            <consortium name="RefSeq"/>
        </authorList>
    </citation>
    <scope>IDENTIFICATION</scope>
    <source>
        <tissue evidence="11">Tentacle</tissue>
    </source>
</reference>
<evidence type="ECO:0000256" key="5">
    <source>
        <dbReference type="ARBA" id="ARBA00038500"/>
    </source>
</evidence>
<dbReference type="OrthoDB" id="4429489at2759"/>
<evidence type="ECO:0000256" key="1">
    <source>
        <dbReference type="ARBA" id="ARBA00004906"/>
    </source>
</evidence>
<gene>
    <name evidence="11" type="primary">LOC116294218</name>
</gene>
<dbReference type="Gene3D" id="1.25.40.20">
    <property type="entry name" value="Ankyrin repeat-containing domain"/>
    <property type="match status" value="3"/>
</dbReference>
<dbReference type="PROSITE" id="PS50088">
    <property type="entry name" value="ANK_REPEAT"/>
    <property type="match status" value="4"/>
</dbReference>
<keyword evidence="4 7" id="KW-0040">ANK repeat</keyword>
<dbReference type="SMART" id="SM00248">
    <property type="entry name" value="ANK"/>
    <property type="match status" value="8"/>
</dbReference>
<dbReference type="AlphaFoldDB" id="A0A6P8HYD6"/>
<feature type="region of interest" description="Disordered" evidence="9">
    <location>
        <begin position="1"/>
        <end position="23"/>
    </location>
</feature>
<dbReference type="SUPFAM" id="SSF48403">
    <property type="entry name" value="Ankyrin repeat"/>
    <property type="match status" value="2"/>
</dbReference>
<feature type="repeat" description="ANK" evidence="7">
    <location>
        <begin position="138"/>
        <end position="170"/>
    </location>
</feature>
<feature type="repeat" description="ANK" evidence="7">
    <location>
        <begin position="204"/>
        <end position="236"/>
    </location>
</feature>
<evidence type="ECO:0000256" key="8">
    <source>
        <dbReference type="PROSITE-ProRule" id="PRU00339"/>
    </source>
</evidence>
<dbReference type="Pfam" id="PF12796">
    <property type="entry name" value="Ank_2"/>
    <property type="match status" value="1"/>
</dbReference>
<dbReference type="PANTHER" id="PTHR24173:SF78">
    <property type="entry name" value="PROTEIN FEM-1 HOMOLOG B"/>
    <property type="match status" value="1"/>
</dbReference>
<dbReference type="RefSeq" id="XP_031557632.1">
    <property type="nucleotide sequence ID" value="XM_031701772.1"/>
</dbReference>
<evidence type="ECO:0000256" key="2">
    <source>
        <dbReference type="ARBA" id="ARBA00022737"/>
    </source>
</evidence>
<evidence type="ECO:0000256" key="6">
    <source>
        <dbReference type="ARBA" id="ARBA00072197"/>
    </source>
</evidence>
<dbReference type="PRINTS" id="PR01415">
    <property type="entry name" value="ANKYRIN"/>
</dbReference>
<organism evidence="10 11">
    <name type="scientific">Actinia tenebrosa</name>
    <name type="common">Australian red waratah sea anemone</name>
    <dbReference type="NCBI Taxonomy" id="6105"/>
    <lineage>
        <taxon>Eukaryota</taxon>
        <taxon>Metazoa</taxon>
        <taxon>Cnidaria</taxon>
        <taxon>Anthozoa</taxon>
        <taxon>Hexacorallia</taxon>
        <taxon>Actiniaria</taxon>
        <taxon>Actiniidae</taxon>
        <taxon>Actinia</taxon>
    </lineage>
</organism>
<keyword evidence="3" id="KW-0833">Ubl conjugation pathway</keyword>
<keyword evidence="10" id="KW-1185">Reference proteome</keyword>
<sequence>MMRDSPQENNSNPSNIREPESNREAISKDGLQLLQKIIQDPKLTQDRRKAILSETLVRVNKRIGTPLVVAALNNLIQVVELIIKYDLVDLEQTCSIDFEDGTRAEGVTALWAAALSNHLDIVKLLVLNGADPNHLTSSNSSPLRTACFRGWKDVVLCLLNYGADVNIVNSQGSSCLMAAAYNGHRDIVTVLINRGAHLNFKDKKGNTALHYAAERGHLQVVKILIKLDAQVLLNNEGLSPLKLACNGCQDEVMKFFVLRPQITRYEIIEALELLGATYANHPEKCNINKAYKLLWTAMQHRYKDPDGDVLHKFVRPPVRAYGYRFECQTPEELAKIQDNPYAIHMEGLIVRERLLRTKNVSVPVHIRYRGACYADKGKFEDALELWKYAARLDQRNSINIFDQLFRIGKLMAQMIKQEQQVTFVHIEELFAMLLSDVEKISGEMENNKGNSKRAESRDRKNNSPTKEEIQKMLEQTQLITLIFLAVMLELELSRKEQRRCMKHIRRFIHFERELCQGRNTLLHLAVSKDTFRKDKELSSVIKLPSVEMTRVLIDAGGDANAKNQKGSTPLHVIASFTKEDPDSKRTSTSSAQIEIIEDLLMAGANKYAENKESLTPADYAQLEQIKTLISKFSSDPFAEGY</sequence>
<feature type="repeat" description="ANK" evidence="7">
    <location>
        <begin position="171"/>
        <end position="203"/>
    </location>
</feature>
<keyword evidence="2" id="KW-0677">Repeat</keyword>
<keyword evidence="8" id="KW-0802">TPR repeat</keyword>
<evidence type="ECO:0000313" key="10">
    <source>
        <dbReference type="Proteomes" id="UP000515163"/>
    </source>
</evidence>
<evidence type="ECO:0000256" key="4">
    <source>
        <dbReference type="ARBA" id="ARBA00023043"/>
    </source>
</evidence>
<dbReference type="PROSITE" id="PS50005">
    <property type="entry name" value="TPR"/>
    <property type="match status" value="1"/>
</dbReference>
<evidence type="ECO:0000256" key="7">
    <source>
        <dbReference type="PROSITE-ProRule" id="PRU00023"/>
    </source>
</evidence>
<evidence type="ECO:0000256" key="9">
    <source>
        <dbReference type="SAM" id="MobiDB-lite"/>
    </source>
</evidence>
<dbReference type="Pfam" id="PF00023">
    <property type="entry name" value="Ank"/>
    <property type="match status" value="1"/>
</dbReference>
<dbReference type="KEGG" id="aten:116294218"/>
<feature type="repeat" description="ANK" evidence="7">
    <location>
        <begin position="105"/>
        <end position="137"/>
    </location>
</feature>
<dbReference type="InParanoid" id="A0A6P8HYD6"/>
<comment type="similarity">
    <text evidence="5">Belongs to the fem-1 family.</text>
</comment>
<dbReference type="InterPro" id="IPR019734">
    <property type="entry name" value="TPR_rpt"/>
</dbReference>
<dbReference type="Proteomes" id="UP000515163">
    <property type="component" value="Unplaced"/>
</dbReference>